<sequence>FNRSIKIITEKGFTPIKNSCCLYYFEVKIIPEVKEQFGWSAEVGLYLNNPKQYRLCTNGIYCSKTSLNSPYKQYLMFNHSIMPNDIIGCGIYFSNNKTTLPKLFFYS</sequence>
<accession>A0A8S9ZAL8</accession>
<evidence type="ECO:0000313" key="2">
    <source>
        <dbReference type="Proteomes" id="UP000605970"/>
    </source>
</evidence>
<organism evidence="1 2">
    <name type="scientific">Meloidogyne graminicola</name>
    <dbReference type="NCBI Taxonomy" id="189291"/>
    <lineage>
        <taxon>Eukaryota</taxon>
        <taxon>Metazoa</taxon>
        <taxon>Ecdysozoa</taxon>
        <taxon>Nematoda</taxon>
        <taxon>Chromadorea</taxon>
        <taxon>Rhabditida</taxon>
        <taxon>Tylenchina</taxon>
        <taxon>Tylenchomorpha</taxon>
        <taxon>Tylenchoidea</taxon>
        <taxon>Meloidogynidae</taxon>
        <taxon>Meloidogyninae</taxon>
        <taxon>Meloidogyne</taxon>
    </lineage>
</organism>
<dbReference type="Gene3D" id="2.60.120.920">
    <property type="match status" value="1"/>
</dbReference>
<feature type="non-terminal residue" evidence="1">
    <location>
        <position position="107"/>
    </location>
</feature>
<evidence type="ECO:0000313" key="1">
    <source>
        <dbReference type="EMBL" id="KAF7625946.1"/>
    </source>
</evidence>
<dbReference type="InterPro" id="IPR043136">
    <property type="entry name" value="B30.2/SPRY_sf"/>
</dbReference>
<evidence type="ECO:0008006" key="3">
    <source>
        <dbReference type="Google" id="ProtNLM"/>
    </source>
</evidence>
<dbReference type="OrthoDB" id="5898634at2759"/>
<proteinExistence type="predicted"/>
<gene>
    <name evidence="1" type="ORF">Mgra_00009869</name>
</gene>
<comment type="caution">
    <text evidence="1">The sequence shown here is derived from an EMBL/GenBank/DDBJ whole genome shotgun (WGS) entry which is preliminary data.</text>
</comment>
<dbReference type="EMBL" id="JABEBT010000191">
    <property type="protein sequence ID" value="KAF7625946.1"/>
    <property type="molecule type" value="Genomic_DNA"/>
</dbReference>
<dbReference type="AlphaFoldDB" id="A0A8S9ZAL8"/>
<protein>
    <recommendedName>
        <fullName evidence="3">SPRY domain-containing protein</fullName>
    </recommendedName>
</protein>
<keyword evidence="2" id="KW-1185">Reference proteome</keyword>
<dbReference type="Proteomes" id="UP000605970">
    <property type="component" value="Unassembled WGS sequence"/>
</dbReference>
<reference evidence="1" key="1">
    <citation type="journal article" date="2020" name="Ecol. Evol.">
        <title>Genome structure and content of the rice root-knot nematode (Meloidogyne graminicola).</title>
        <authorList>
            <person name="Phan N.T."/>
            <person name="Danchin E.G.J."/>
            <person name="Klopp C."/>
            <person name="Perfus-Barbeoch L."/>
            <person name="Kozlowski D.K."/>
            <person name="Koutsovoulos G.D."/>
            <person name="Lopez-Roques C."/>
            <person name="Bouchez O."/>
            <person name="Zahm M."/>
            <person name="Besnard G."/>
            <person name="Bellafiore S."/>
        </authorList>
    </citation>
    <scope>NUCLEOTIDE SEQUENCE</scope>
    <source>
        <strain evidence="1">VN-18</strain>
    </source>
</reference>
<name>A0A8S9ZAL8_9BILA</name>